<evidence type="ECO:0000256" key="6">
    <source>
        <dbReference type="ARBA" id="ARBA00023004"/>
    </source>
</evidence>
<comment type="similarity">
    <text evidence="11 12">Belongs to the TonB-dependent receptor family.</text>
</comment>
<reference evidence="16 17" key="1">
    <citation type="submission" date="2017-09" db="EMBL/GenBank/DDBJ databases">
        <title>The Catabolism of 3,6-Dichlorosalicylic acid is Initiated by the Cytochrome P450 Monooxygenase DsmABC in Rhizorhabdus dicambivorans Ndbn-20.</title>
        <authorList>
            <person name="Na L."/>
        </authorList>
    </citation>
    <scope>NUCLEOTIDE SEQUENCE [LARGE SCALE GENOMIC DNA]</scope>
    <source>
        <strain evidence="16 17">Ndbn-20m</strain>
    </source>
</reference>
<keyword evidence="2 11" id="KW-0813">Transport</keyword>
<evidence type="ECO:0000256" key="7">
    <source>
        <dbReference type="ARBA" id="ARBA00023065"/>
    </source>
</evidence>
<feature type="chain" id="PRO_5013150333" description="TonB-dependent receptor" evidence="13">
    <location>
        <begin position="35"/>
        <end position="841"/>
    </location>
</feature>
<feature type="signal peptide" evidence="13">
    <location>
        <begin position="1"/>
        <end position="34"/>
    </location>
</feature>
<dbReference type="InterPro" id="IPR039426">
    <property type="entry name" value="TonB-dep_rcpt-like"/>
</dbReference>
<comment type="caution">
    <text evidence="16">The sequence shown here is derived from an EMBL/GenBank/DDBJ whole genome shotgun (WGS) entry which is preliminary data.</text>
</comment>
<keyword evidence="3 11" id="KW-1134">Transmembrane beta strand</keyword>
<dbReference type="Proteomes" id="UP000218934">
    <property type="component" value="Unassembled WGS sequence"/>
</dbReference>
<dbReference type="Gene3D" id="2.40.170.20">
    <property type="entry name" value="TonB-dependent receptor, beta-barrel domain"/>
    <property type="match status" value="2"/>
</dbReference>
<evidence type="ECO:0000256" key="2">
    <source>
        <dbReference type="ARBA" id="ARBA00022448"/>
    </source>
</evidence>
<keyword evidence="17" id="KW-1185">Reference proteome</keyword>
<dbReference type="InterPro" id="IPR036942">
    <property type="entry name" value="Beta-barrel_TonB_sf"/>
</dbReference>
<evidence type="ECO:0000259" key="15">
    <source>
        <dbReference type="Pfam" id="PF07715"/>
    </source>
</evidence>
<dbReference type="InterPro" id="IPR012910">
    <property type="entry name" value="Plug_dom"/>
</dbReference>
<gene>
    <name evidence="16" type="ORF">COO09_06410</name>
</gene>
<protein>
    <recommendedName>
        <fullName evidence="18">TonB-dependent receptor</fullName>
    </recommendedName>
</protein>
<dbReference type="Pfam" id="PF00593">
    <property type="entry name" value="TonB_dep_Rec_b-barrel"/>
    <property type="match status" value="1"/>
</dbReference>
<evidence type="ECO:0000256" key="11">
    <source>
        <dbReference type="PROSITE-ProRule" id="PRU01360"/>
    </source>
</evidence>
<evidence type="ECO:0000256" key="13">
    <source>
        <dbReference type="SAM" id="SignalP"/>
    </source>
</evidence>
<evidence type="ECO:0000256" key="4">
    <source>
        <dbReference type="ARBA" id="ARBA00022496"/>
    </source>
</evidence>
<dbReference type="PANTHER" id="PTHR32552">
    <property type="entry name" value="FERRICHROME IRON RECEPTOR-RELATED"/>
    <property type="match status" value="1"/>
</dbReference>
<sequence length="841" mass="91346">MPGEAKRGDGKMISRKILLLTASAMIAMPVAAFAQNATPQAAADDVDVGEIVVTAQRREQALSDVGMSISAINGEALKTRNFTDVSDLSKLVPGLSVSDSGFSTPIYTLRGVGINEPSIGSSSSVAIYVDEVPLAYPVMTQGTTLDLQRVEVLKGPQGTLYGQNSTGGAINYIANKPTDEFSAGISATLGRFMRGNVEGFISGPLAPTLKARVAVRGSFGNGWQQSITRNDKLGKVKNFTGRAIVDWEATENFKASFNFNGWVDKSDTVAPQLVSVFPGNAFNVDRNLVVLDTVNSASCSAPAGRLPGCPINAATGTRVTAANNTVITRPNLLPGRNARRADWDPGQNFDRDDKFWQGSVRAEWQLNDQVALTSITSYAHLKRDQNSEFDGTAASENLRNFQKGEIKSFAQEVRMTADFANIHWLVGANYGRDRTNDDVTQFLRNASAVQNIFGFPSNGGRILASQRIKNWAIFTSIDAELTEQLTLSGGIRLSEDTRKFRGCGAPIDSFSTPAYTALINAFRTPAGLPPIPQLAAGQCYAIYTTAAVQQNDTAGLPLLTPGFANRTLKQDNVPWNVNLNFKPTQSSLIYARVSRGFKAGNFSTLNTTDHVAYNPVVQEKLTAYELGGRFRMGRMFSFEAAAFRYDYINKQLRARVFVGPPFGNINAQDTIPKSRLKGFEASATLRPVEGLTLTGSGTYIKSKILRYIGQTVDGISQDQSGSPFNFTPKWSLNGDLNYERPLTADLDGFFGVNVSYRSATSAVFVPQNAPQPNLAPFAIDKYTLVDGQIGVSGGDGRWKAFLWGKNLFNKYYWTNVIRVSDVIVRFPGMPATYGATVSYKF</sequence>
<proteinExistence type="inferred from homology"/>
<keyword evidence="6" id="KW-0408">Iron</keyword>
<dbReference type="GO" id="GO:0009279">
    <property type="term" value="C:cell outer membrane"/>
    <property type="evidence" value="ECO:0007669"/>
    <property type="project" value="UniProtKB-SubCell"/>
</dbReference>
<dbReference type="InterPro" id="IPR000531">
    <property type="entry name" value="Beta-barrel_TonB"/>
</dbReference>
<keyword evidence="7" id="KW-0406">Ion transport</keyword>
<keyword evidence="9 11" id="KW-0472">Membrane</keyword>
<feature type="domain" description="TonB-dependent receptor-like beta-barrel" evidence="14">
    <location>
        <begin position="331"/>
        <end position="807"/>
    </location>
</feature>
<keyword evidence="5 11" id="KW-0812">Transmembrane</keyword>
<dbReference type="PROSITE" id="PS52016">
    <property type="entry name" value="TONB_DEPENDENT_REC_3"/>
    <property type="match status" value="1"/>
</dbReference>
<keyword evidence="4" id="KW-0410">Iron transport</keyword>
<keyword evidence="8 12" id="KW-0798">TonB box</keyword>
<evidence type="ECO:0000313" key="17">
    <source>
        <dbReference type="Proteomes" id="UP000218934"/>
    </source>
</evidence>
<keyword evidence="10 11" id="KW-0998">Cell outer membrane</keyword>
<dbReference type="EMBL" id="NWUF01000005">
    <property type="protein sequence ID" value="PCE42935.1"/>
    <property type="molecule type" value="Genomic_DNA"/>
</dbReference>
<evidence type="ECO:0000256" key="1">
    <source>
        <dbReference type="ARBA" id="ARBA00004571"/>
    </source>
</evidence>
<feature type="domain" description="TonB-dependent receptor plug" evidence="15">
    <location>
        <begin position="62"/>
        <end position="169"/>
    </location>
</feature>
<evidence type="ECO:0000256" key="10">
    <source>
        <dbReference type="ARBA" id="ARBA00023237"/>
    </source>
</evidence>
<dbReference type="KEGG" id="rdi:CMV14_16625"/>
<evidence type="ECO:0000259" key="14">
    <source>
        <dbReference type="Pfam" id="PF00593"/>
    </source>
</evidence>
<name>A0A2A4FXL2_9SPHN</name>
<dbReference type="SUPFAM" id="SSF56935">
    <property type="entry name" value="Porins"/>
    <property type="match status" value="1"/>
</dbReference>
<dbReference type="Pfam" id="PF07715">
    <property type="entry name" value="Plug"/>
    <property type="match status" value="1"/>
</dbReference>
<keyword evidence="13" id="KW-0732">Signal</keyword>
<dbReference type="AlphaFoldDB" id="A0A2A4FXL2"/>
<dbReference type="OrthoDB" id="7455607at2"/>
<dbReference type="GO" id="GO:0006826">
    <property type="term" value="P:iron ion transport"/>
    <property type="evidence" value="ECO:0007669"/>
    <property type="project" value="UniProtKB-KW"/>
</dbReference>
<evidence type="ECO:0000256" key="8">
    <source>
        <dbReference type="ARBA" id="ARBA00023077"/>
    </source>
</evidence>
<evidence type="ECO:0000256" key="12">
    <source>
        <dbReference type="RuleBase" id="RU003357"/>
    </source>
</evidence>
<evidence type="ECO:0000256" key="9">
    <source>
        <dbReference type="ARBA" id="ARBA00023136"/>
    </source>
</evidence>
<evidence type="ECO:0000313" key="16">
    <source>
        <dbReference type="EMBL" id="PCE42935.1"/>
    </source>
</evidence>
<comment type="subcellular location">
    <subcellularLocation>
        <location evidence="1 11">Cell outer membrane</location>
        <topology evidence="1 11">Multi-pass membrane protein</topology>
    </subcellularLocation>
</comment>
<dbReference type="PANTHER" id="PTHR32552:SF81">
    <property type="entry name" value="TONB-DEPENDENT OUTER MEMBRANE RECEPTOR"/>
    <property type="match status" value="1"/>
</dbReference>
<evidence type="ECO:0008006" key="18">
    <source>
        <dbReference type="Google" id="ProtNLM"/>
    </source>
</evidence>
<evidence type="ECO:0000256" key="3">
    <source>
        <dbReference type="ARBA" id="ARBA00022452"/>
    </source>
</evidence>
<accession>A0A2A4FXL2</accession>
<evidence type="ECO:0000256" key="5">
    <source>
        <dbReference type="ARBA" id="ARBA00022692"/>
    </source>
</evidence>
<organism evidence="16 17">
    <name type="scientific">Rhizorhabdus dicambivorans</name>
    <dbReference type="NCBI Taxonomy" id="1850238"/>
    <lineage>
        <taxon>Bacteria</taxon>
        <taxon>Pseudomonadati</taxon>
        <taxon>Pseudomonadota</taxon>
        <taxon>Alphaproteobacteria</taxon>
        <taxon>Sphingomonadales</taxon>
        <taxon>Sphingomonadaceae</taxon>
        <taxon>Rhizorhabdus</taxon>
    </lineage>
</organism>